<dbReference type="InterPro" id="IPR011008">
    <property type="entry name" value="Dimeric_a/b-barrel"/>
</dbReference>
<organism evidence="3 4">
    <name type="scientific">Mucilaginibacter gynuensis</name>
    <dbReference type="NCBI Taxonomy" id="1302236"/>
    <lineage>
        <taxon>Bacteria</taxon>
        <taxon>Pseudomonadati</taxon>
        <taxon>Bacteroidota</taxon>
        <taxon>Sphingobacteriia</taxon>
        <taxon>Sphingobacteriales</taxon>
        <taxon>Sphingobacteriaceae</taxon>
        <taxon>Mucilaginibacter</taxon>
    </lineage>
</organism>
<dbReference type="Proteomes" id="UP001500582">
    <property type="component" value="Unassembled WGS sequence"/>
</dbReference>
<dbReference type="InterPro" id="IPR038762">
    <property type="entry name" value="ABM_predict"/>
</dbReference>
<comment type="caution">
    <text evidence="3">The sequence shown here is derived from an EMBL/GenBank/DDBJ whole genome shotgun (WGS) entry which is preliminary data.</text>
</comment>
<dbReference type="GO" id="GO:0004497">
    <property type="term" value="F:monooxygenase activity"/>
    <property type="evidence" value="ECO:0007669"/>
    <property type="project" value="UniProtKB-KW"/>
</dbReference>
<keyword evidence="1" id="KW-0812">Transmembrane</keyword>
<dbReference type="Pfam" id="PF03992">
    <property type="entry name" value="ABM"/>
    <property type="match status" value="1"/>
</dbReference>
<feature type="transmembrane region" description="Helical" evidence="1">
    <location>
        <begin position="110"/>
        <end position="133"/>
    </location>
</feature>
<evidence type="ECO:0000313" key="3">
    <source>
        <dbReference type="EMBL" id="GAA4328799.1"/>
    </source>
</evidence>
<sequence length="171" mass="19365">MPVHVAITLRILPGKEDEFKQALRKFMGESFTQGGVHGASMITSLPGDESEIGILRTFQDPAERDAFYQSEQFKKWEAYALTLTEPPVYRDLNGLEFWFLSTGAPPRWKMALVILLGVFPTSLLLFYTVGLIIKDLPVPVRLLITSACMVGLLNWLVMPFLTKALHRWLKP</sequence>
<accession>A0ABP8GR73</accession>
<dbReference type="EMBL" id="BAABFT010000009">
    <property type="protein sequence ID" value="GAA4328799.1"/>
    <property type="molecule type" value="Genomic_DNA"/>
</dbReference>
<keyword evidence="4" id="KW-1185">Reference proteome</keyword>
<dbReference type="PROSITE" id="PS51725">
    <property type="entry name" value="ABM"/>
    <property type="match status" value="1"/>
</dbReference>
<feature type="transmembrane region" description="Helical" evidence="1">
    <location>
        <begin position="139"/>
        <end position="161"/>
    </location>
</feature>
<dbReference type="SUPFAM" id="SSF54909">
    <property type="entry name" value="Dimeric alpha+beta barrel"/>
    <property type="match status" value="1"/>
</dbReference>
<gene>
    <name evidence="3" type="ORF">GCM10023149_32980</name>
</gene>
<name>A0ABP8GR73_9SPHI</name>
<dbReference type="PANTHER" id="PTHR40057:SF1">
    <property type="entry name" value="SLR1162 PROTEIN"/>
    <property type="match status" value="1"/>
</dbReference>
<keyword evidence="1" id="KW-1133">Transmembrane helix</keyword>
<evidence type="ECO:0000256" key="1">
    <source>
        <dbReference type="SAM" id="Phobius"/>
    </source>
</evidence>
<proteinExistence type="predicted"/>
<evidence type="ECO:0000259" key="2">
    <source>
        <dbReference type="PROSITE" id="PS51725"/>
    </source>
</evidence>
<dbReference type="Gene3D" id="3.30.70.100">
    <property type="match status" value="1"/>
</dbReference>
<reference evidence="4" key="1">
    <citation type="journal article" date="2019" name="Int. J. Syst. Evol. Microbiol.">
        <title>The Global Catalogue of Microorganisms (GCM) 10K type strain sequencing project: providing services to taxonomists for standard genome sequencing and annotation.</title>
        <authorList>
            <consortium name="The Broad Institute Genomics Platform"/>
            <consortium name="The Broad Institute Genome Sequencing Center for Infectious Disease"/>
            <person name="Wu L."/>
            <person name="Ma J."/>
        </authorList>
    </citation>
    <scope>NUCLEOTIDE SEQUENCE [LARGE SCALE GENOMIC DNA]</scope>
    <source>
        <strain evidence="4">JCM 17705</strain>
    </source>
</reference>
<dbReference type="InterPro" id="IPR007138">
    <property type="entry name" value="ABM_dom"/>
</dbReference>
<dbReference type="RefSeq" id="WP_345212235.1">
    <property type="nucleotide sequence ID" value="NZ_BAABFT010000009.1"/>
</dbReference>
<keyword evidence="3" id="KW-0503">Monooxygenase</keyword>
<feature type="domain" description="ABM" evidence="2">
    <location>
        <begin position="3"/>
        <end position="92"/>
    </location>
</feature>
<keyword evidence="1" id="KW-0472">Membrane</keyword>
<keyword evidence="3" id="KW-0560">Oxidoreductase</keyword>
<protein>
    <submittedName>
        <fullName evidence="3">Antibiotic biosynthesis monooxygenase</fullName>
    </submittedName>
</protein>
<evidence type="ECO:0000313" key="4">
    <source>
        <dbReference type="Proteomes" id="UP001500582"/>
    </source>
</evidence>
<dbReference type="PANTHER" id="PTHR40057">
    <property type="entry name" value="SLR1162 PROTEIN"/>
    <property type="match status" value="1"/>
</dbReference>